<gene>
    <name evidence="1" type="ORF">TorRG33x02_236270</name>
</gene>
<dbReference type="Proteomes" id="UP000237000">
    <property type="component" value="Unassembled WGS sequence"/>
</dbReference>
<name>A0A2P5E1C0_TREOI</name>
<protein>
    <submittedName>
        <fullName evidence="1">Uncharacterized protein</fullName>
    </submittedName>
</protein>
<sequence length="99" mass="10970">MVPETGSTAATKYDIEKFSGKNGFGLWQVKMRALLVQQGLVDVSKGEAQMFAELNQKQKVEILDQAHSTIILCLGDKALMEMAQETTIAVITTTKYLFK</sequence>
<reference evidence="2" key="1">
    <citation type="submission" date="2016-06" db="EMBL/GenBank/DDBJ databases">
        <title>Parallel loss of symbiosis genes in relatives of nitrogen-fixing non-legume Parasponia.</title>
        <authorList>
            <person name="Van Velzen R."/>
            <person name="Holmer R."/>
            <person name="Bu F."/>
            <person name="Rutten L."/>
            <person name="Van Zeijl A."/>
            <person name="Liu W."/>
            <person name="Santuari L."/>
            <person name="Cao Q."/>
            <person name="Sharma T."/>
            <person name="Shen D."/>
            <person name="Roswanjaya Y."/>
            <person name="Wardhani T."/>
            <person name="Kalhor M.S."/>
            <person name="Jansen J."/>
            <person name="Van den Hoogen J."/>
            <person name="Gungor B."/>
            <person name="Hartog M."/>
            <person name="Hontelez J."/>
            <person name="Verver J."/>
            <person name="Yang W.-C."/>
            <person name="Schijlen E."/>
            <person name="Repin R."/>
            <person name="Schilthuizen M."/>
            <person name="Schranz E."/>
            <person name="Heidstra R."/>
            <person name="Miyata K."/>
            <person name="Fedorova E."/>
            <person name="Kohlen W."/>
            <person name="Bisseling T."/>
            <person name="Smit S."/>
            <person name="Geurts R."/>
        </authorList>
    </citation>
    <scope>NUCLEOTIDE SEQUENCE [LARGE SCALE GENOMIC DNA]</scope>
    <source>
        <strain evidence="2">cv. RG33-2</strain>
    </source>
</reference>
<evidence type="ECO:0000313" key="1">
    <source>
        <dbReference type="EMBL" id="PON79345.1"/>
    </source>
</evidence>
<dbReference type="EMBL" id="JXTC01000236">
    <property type="protein sequence ID" value="PON79345.1"/>
    <property type="molecule type" value="Genomic_DNA"/>
</dbReference>
<keyword evidence="2" id="KW-1185">Reference proteome</keyword>
<dbReference type="OrthoDB" id="1092270at2759"/>
<evidence type="ECO:0000313" key="2">
    <source>
        <dbReference type="Proteomes" id="UP000237000"/>
    </source>
</evidence>
<dbReference type="AlphaFoldDB" id="A0A2P5E1C0"/>
<dbReference type="InParanoid" id="A0A2P5E1C0"/>
<organism evidence="1 2">
    <name type="scientific">Trema orientale</name>
    <name type="common">Charcoal tree</name>
    <name type="synonym">Celtis orientalis</name>
    <dbReference type="NCBI Taxonomy" id="63057"/>
    <lineage>
        <taxon>Eukaryota</taxon>
        <taxon>Viridiplantae</taxon>
        <taxon>Streptophyta</taxon>
        <taxon>Embryophyta</taxon>
        <taxon>Tracheophyta</taxon>
        <taxon>Spermatophyta</taxon>
        <taxon>Magnoliopsida</taxon>
        <taxon>eudicotyledons</taxon>
        <taxon>Gunneridae</taxon>
        <taxon>Pentapetalae</taxon>
        <taxon>rosids</taxon>
        <taxon>fabids</taxon>
        <taxon>Rosales</taxon>
        <taxon>Cannabaceae</taxon>
        <taxon>Trema</taxon>
    </lineage>
</organism>
<accession>A0A2P5E1C0</accession>
<proteinExistence type="predicted"/>
<comment type="caution">
    <text evidence="1">The sequence shown here is derived from an EMBL/GenBank/DDBJ whole genome shotgun (WGS) entry which is preliminary data.</text>
</comment>